<organism evidence="1 2">
    <name type="scientific">Novosphingobium nitrogenifigens DSM 19370</name>
    <dbReference type="NCBI Taxonomy" id="983920"/>
    <lineage>
        <taxon>Bacteria</taxon>
        <taxon>Pseudomonadati</taxon>
        <taxon>Pseudomonadota</taxon>
        <taxon>Alphaproteobacteria</taxon>
        <taxon>Sphingomonadales</taxon>
        <taxon>Sphingomonadaceae</taxon>
        <taxon>Novosphingobium</taxon>
    </lineage>
</organism>
<dbReference type="InterPro" id="IPR017521">
    <property type="entry name" value="Sugar_tfrase_PEP-CTERM_Stp1"/>
</dbReference>
<dbReference type="Gene3D" id="3.40.50.2000">
    <property type="entry name" value="Glycogen Phosphorylase B"/>
    <property type="match status" value="2"/>
</dbReference>
<dbReference type="PANTHER" id="PTHR12526:SF600">
    <property type="entry name" value="GLYCOSYL TRANSFERASE GROUP 1"/>
    <property type="match status" value="1"/>
</dbReference>
<dbReference type="SUPFAM" id="SSF53756">
    <property type="entry name" value="UDP-Glycosyltransferase/glycogen phosphorylase"/>
    <property type="match status" value="1"/>
</dbReference>
<keyword evidence="1" id="KW-0808">Transferase</keyword>
<dbReference type="EMBL" id="AEWJ01000038">
    <property type="protein sequence ID" value="EGD58948.1"/>
    <property type="molecule type" value="Genomic_DNA"/>
</dbReference>
<evidence type="ECO:0000313" key="1">
    <source>
        <dbReference type="EMBL" id="EGD58948.1"/>
    </source>
</evidence>
<dbReference type="CDD" id="cd03801">
    <property type="entry name" value="GT4_PimA-like"/>
    <property type="match status" value="1"/>
</dbReference>
<dbReference type="Proteomes" id="UP000004728">
    <property type="component" value="Unassembled WGS sequence"/>
</dbReference>
<reference evidence="1 2" key="1">
    <citation type="journal article" date="2012" name="J. Bacteriol.">
        <title>Draft Genome Sequence of Novosphingobium nitrogenifigens Y88T.</title>
        <authorList>
            <person name="Strabala T.J."/>
            <person name="Macdonald L."/>
            <person name="Liu V."/>
            <person name="Smit A.M."/>
        </authorList>
    </citation>
    <scope>NUCLEOTIDE SEQUENCE [LARGE SCALE GENOMIC DNA]</scope>
    <source>
        <strain evidence="1 2">DSM 19370</strain>
    </source>
</reference>
<dbReference type="STRING" id="983920.Y88_1010"/>
<dbReference type="PANTHER" id="PTHR12526">
    <property type="entry name" value="GLYCOSYLTRANSFERASE"/>
    <property type="match status" value="1"/>
</dbReference>
<evidence type="ECO:0000313" key="2">
    <source>
        <dbReference type="Proteomes" id="UP000004728"/>
    </source>
</evidence>
<dbReference type="HOGENOM" id="CLU_028014_3_0_5"/>
<dbReference type="eggNOG" id="COG0438">
    <property type="taxonomic scope" value="Bacteria"/>
</dbReference>
<sequence length="414" mass="44759">MNGNAMTTQPVGEVLFLAHRMPYPPDRGDRIRSWHILHALSERARVHVGCLIEGEADLAHEPVLARVSASHFLAPRAKTLPIAGMMALVTGLPVSVVAFSSRKLDRWVRKLIATRPIEAIFVFSGQMAQYVPRDFRGRVVMDFVDVDSAKFAAYADGAGSLPLRWLYRRENVLLSRYEECVAHRADVSLFVTADERQLFLSRLSDPVGVSVEVMRNGIDADAFSADNRLPAPGLGTGGPHIVFTGQMDYAPNVEAVRFFAEEVMPMIVGRYPDARFHVVGRSPTPEVRALEGRNGTRVTGTVPDVRPWLAGADVVVAPLRIARGVQNKVLEAMAMARAVVLTSGAATGIPAQDGVHFAVADTAAALAARTIELIADPARASAMGGAAQSLVREQANWQCALADLPRVMGWADAA</sequence>
<keyword evidence="2" id="KW-1185">Reference proteome</keyword>
<dbReference type="OrthoDB" id="9807209at2"/>
<name>F1Z932_9SPHN</name>
<dbReference type="AlphaFoldDB" id="F1Z932"/>
<accession>F1Z932</accession>
<dbReference type="InParanoid" id="F1Z932"/>
<protein>
    <submittedName>
        <fullName evidence="1">Glycosyl transferase, group 1</fullName>
    </submittedName>
</protein>
<proteinExistence type="predicted"/>
<dbReference type="NCBIfam" id="TIGR03087">
    <property type="entry name" value="stp1"/>
    <property type="match status" value="1"/>
</dbReference>
<dbReference type="Pfam" id="PF13692">
    <property type="entry name" value="Glyco_trans_1_4"/>
    <property type="match status" value="1"/>
</dbReference>
<dbReference type="GO" id="GO:0016757">
    <property type="term" value="F:glycosyltransferase activity"/>
    <property type="evidence" value="ECO:0007669"/>
    <property type="project" value="TreeGrafter"/>
</dbReference>
<comment type="caution">
    <text evidence="1">The sequence shown here is derived from an EMBL/GenBank/DDBJ whole genome shotgun (WGS) entry which is preliminary data.</text>
</comment>
<gene>
    <name evidence="1" type="ORF">Y88_1010</name>
</gene>